<comment type="caution">
    <text evidence="2">The sequence shown here is derived from an EMBL/GenBank/DDBJ whole genome shotgun (WGS) entry which is preliminary data.</text>
</comment>
<feature type="compositionally biased region" description="Acidic residues" evidence="1">
    <location>
        <begin position="126"/>
        <end position="139"/>
    </location>
</feature>
<evidence type="ECO:0000256" key="1">
    <source>
        <dbReference type="SAM" id="MobiDB-lite"/>
    </source>
</evidence>
<feature type="compositionally biased region" description="Basic residues" evidence="1">
    <location>
        <begin position="111"/>
        <end position="122"/>
    </location>
</feature>
<keyword evidence="3" id="KW-1185">Reference proteome</keyword>
<feature type="compositionally biased region" description="Low complexity" evidence="1">
    <location>
        <begin position="150"/>
        <end position="173"/>
    </location>
</feature>
<feature type="compositionally biased region" description="Basic and acidic residues" evidence="1">
    <location>
        <begin position="174"/>
        <end position="190"/>
    </location>
</feature>
<proteinExistence type="predicted"/>
<dbReference type="Proteomes" id="UP000176998">
    <property type="component" value="Unassembled WGS sequence"/>
</dbReference>
<evidence type="ECO:0000313" key="2">
    <source>
        <dbReference type="EMBL" id="OHE98993.1"/>
    </source>
</evidence>
<name>A0A1G4BC76_9PEZI</name>
<evidence type="ECO:0000313" key="3">
    <source>
        <dbReference type="Proteomes" id="UP000176998"/>
    </source>
</evidence>
<gene>
    <name evidence="2" type="ORF">CORC01_05683</name>
</gene>
<dbReference type="EMBL" id="MJBS01000040">
    <property type="protein sequence ID" value="OHE98993.1"/>
    <property type="molecule type" value="Genomic_DNA"/>
</dbReference>
<feature type="region of interest" description="Disordered" evidence="1">
    <location>
        <begin position="59"/>
        <end position="202"/>
    </location>
</feature>
<protein>
    <submittedName>
        <fullName evidence="2">Uncharacterized protein</fullName>
    </submittedName>
</protein>
<organism evidence="2 3">
    <name type="scientific">Colletotrichum orchidophilum</name>
    <dbReference type="NCBI Taxonomy" id="1209926"/>
    <lineage>
        <taxon>Eukaryota</taxon>
        <taxon>Fungi</taxon>
        <taxon>Dikarya</taxon>
        <taxon>Ascomycota</taxon>
        <taxon>Pezizomycotina</taxon>
        <taxon>Sordariomycetes</taxon>
        <taxon>Hypocreomycetidae</taxon>
        <taxon>Glomerellales</taxon>
        <taxon>Glomerellaceae</taxon>
        <taxon>Colletotrichum</taxon>
    </lineage>
</organism>
<sequence>MMTIEGRKGSSAKKRRCFRGGDWVSGAEGIYRVEEGISQYAAQARAADQVPQYSRIDLEAASESSLSEKSKARGGQWNVPWRWSKKRTGGAARNVTGSGSGNDACLSWGHPWKKGSGRRRLRPAAGEEDVFGEGGEDDEQQGRQQDAEQRQQQQRQQQQQQQQQQQKQKQGRVQQREDQTWKSYQKHQDLKLSPGHSESGAQAATWWAMRRKDNWPAAQLGVYTCRVRA</sequence>
<reference evidence="2 3" key="1">
    <citation type="submission" date="2016-09" db="EMBL/GenBank/DDBJ databases">
        <authorList>
            <person name="Capua I."/>
            <person name="De Benedictis P."/>
            <person name="Joannis T."/>
            <person name="Lombin L.H."/>
            <person name="Cattoli G."/>
        </authorList>
    </citation>
    <scope>NUCLEOTIDE SEQUENCE [LARGE SCALE GENOMIC DNA]</scope>
    <source>
        <strain evidence="2 3">IMI 309357</strain>
    </source>
</reference>
<dbReference type="RefSeq" id="XP_022476142.1">
    <property type="nucleotide sequence ID" value="XM_022617325.1"/>
</dbReference>
<accession>A0A1G4BC76</accession>
<dbReference type="AlphaFoldDB" id="A0A1G4BC76"/>
<dbReference type="GeneID" id="34558835"/>